<dbReference type="Proteomes" id="UP000286098">
    <property type="component" value="Unassembled WGS sequence"/>
</dbReference>
<sequence length="196" mass="22423">MVETQVKFVVVGHHSRIDHALCLAMRLDAHLLIDYGNHGANWNHRRALEWAAEQTCRVVVLEDDALPVHGFAEKVTYWLARFPDDMLSFYLGTGRPPQYQKEIAGMLVESDRVNADYLVLSKLIHGVCYSPPQGRLARMLKAWNKTLAADYAVGEAFGDRVIYPCYSLVDHADLPTVERHPDNEPRTERRRAWRLA</sequence>
<evidence type="ECO:0000256" key="1">
    <source>
        <dbReference type="SAM" id="MobiDB-lite"/>
    </source>
</evidence>
<comment type="caution">
    <text evidence="2">The sequence shown here is derived from an EMBL/GenBank/DDBJ whole genome shotgun (WGS) entry which is preliminary data.</text>
</comment>
<protein>
    <recommendedName>
        <fullName evidence="4">Glycosyltransferase</fullName>
    </recommendedName>
</protein>
<dbReference type="AlphaFoldDB" id="A0AAX1WKH7"/>
<proteinExistence type="predicted"/>
<name>A0AAX1WKH7_9ENTR</name>
<dbReference type="RefSeq" id="WP_087855491.1">
    <property type="nucleotide sequence ID" value="NZ_NEYZ02000032.1"/>
</dbReference>
<accession>A0AAX1WKH7</accession>
<evidence type="ECO:0000313" key="2">
    <source>
        <dbReference type="EMBL" id="RNT45328.1"/>
    </source>
</evidence>
<gene>
    <name evidence="2" type="ORF">B9059_005995</name>
</gene>
<feature type="compositionally biased region" description="Basic and acidic residues" evidence="1">
    <location>
        <begin position="176"/>
        <end position="187"/>
    </location>
</feature>
<evidence type="ECO:0000313" key="3">
    <source>
        <dbReference type="Proteomes" id="UP000286098"/>
    </source>
</evidence>
<reference evidence="2 3" key="1">
    <citation type="submission" date="2018-10" db="EMBL/GenBank/DDBJ databases">
        <authorList>
            <person name="Vanduin D."/>
            <person name="Fouts D."/>
            <person name="Wright M."/>
            <person name="Sutton G."/>
            <person name="Nguyen K."/>
            <person name="Kreiswirth B."/>
            <person name="Chen L."/>
            <person name="Rojas L."/>
            <person name="Hujer A."/>
            <person name="Hujer K."/>
            <person name="Bonomo R."/>
            <person name="Adams M."/>
        </authorList>
    </citation>
    <scope>NUCLEOTIDE SEQUENCE [LARGE SCALE GENOMIC DNA]</scope>
    <source>
        <strain evidence="2 3">CRK0054</strain>
    </source>
</reference>
<evidence type="ECO:0008006" key="4">
    <source>
        <dbReference type="Google" id="ProtNLM"/>
    </source>
</evidence>
<organism evidence="2 3">
    <name type="scientific">Enterobacter roggenkampii</name>
    <dbReference type="NCBI Taxonomy" id="1812935"/>
    <lineage>
        <taxon>Bacteria</taxon>
        <taxon>Pseudomonadati</taxon>
        <taxon>Pseudomonadota</taxon>
        <taxon>Gammaproteobacteria</taxon>
        <taxon>Enterobacterales</taxon>
        <taxon>Enterobacteriaceae</taxon>
        <taxon>Enterobacter</taxon>
        <taxon>Enterobacter cloacae complex</taxon>
    </lineage>
</organism>
<dbReference type="EMBL" id="NEYZ02000032">
    <property type="protein sequence ID" value="RNT45328.1"/>
    <property type="molecule type" value="Genomic_DNA"/>
</dbReference>
<feature type="region of interest" description="Disordered" evidence="1">
    <location>
        <begin position="176"/>
        <end position="196"/>
    </location>
</feature>